<accession>A0A1L4FSZ9</accession>
<name>A0A1L4FSZ9_9BACT</name>
<keyword evidence="2" id="KW-1185">Reference proteome</keyword>
<protein>
    <submittedName>
        <fullName evidence="1">Uncharacterized protein</fullName>
    </submittedName>
</protein>
<proteinExistence type="predicted"/>
<reference evidence="2" key="1">
    <citation type="submission" date="2016-10" db="EMBL/GenBank/DDBJ databases">
        <authorList>
            <person name="Beylefeld A."/>
            <person name="Abolnik C."/>
        </authorList>
    </citation>
    <scope>NUCLEOTIDE SEQUENCE [LARGE SCALE GENOMIC DNA]</scope>
    <source>
        <strain evidence="2">B359_6</strain>
    </source>
</reference>
<organism evidence="1 2">
    <name type="scientific">Mycoplasmopsis pullorum</name>
    <dbReference type="NCBI Taxonomy" id="48003"/>
    <lineage>
        <taxon>Bacteria</taxon>
        <taxon>Bacillati</taxon>
        <taxon>Mycoplasmatota</taxon>
        <taxon>Mycoplasmoidales</taxon>
        <taxon>Metamycoplasmataceae</taxon>
        <taxon>Mycoplasmopsis</taxon>
    </lineage>
</organism>
<gene>
    <name evidence="1" type="ORF">BLA55_03515</name>
</gene>
<evidence type="ECO:0000313" key="2">
    <source>
        <dbReference type="Proteomes" id="UP000184322"/>
    </source>
</evidence>
<dbReference type="Proteomes" id="UP000184322">
    <property type="component" value="Chromosome"/>
</dbReference>
<evidence type="ECO:0000313" key="1">
    <source>
        <dbReference type="EMBL" id="APJ38702.1"/>
    </source>
</evidence>
<dbReference type="KEGG" id="mpul:BLA55_03515"/>
<sequence length="67" mass="7739">MFFPIPTKKIIEAVKNQKVSIIPMIKTCIKSEQTDDFKTILKVLGLKPLETIGKYNDIKLTIYEKQI</sequence>
<dbReference type="AlphaFoldDB" id="A0A1L4FSZ9"/>
<dbReference type="EMBL" id="CP017813">
    <property type="protein sequence ID" value="APJ38702.1"/>
    <property type="molecule type" value="Genomic_DNA"/>
</dbReference>